<reference evidence="2" key="1">
    <citation type="submission" date="2020-08" db="EMBL/GenBank/DDBJ databases">
        <title>Ramlibacter sp. GTP1 16S ribosomal RNA gene genome sequencing and assembly.</title>
        <authorList>
            <person name="Kang M."/>
        </authorList>
    </citation>
    <scope>NUCLEOTIDE SEQUENCE</scope>
    <source>
        <strain evidence="2">GTP1</strain>
    </source>
</reference>
<dbReference type="Proteomes" id="UP000596827">
    <property type="component" value="Unassembled WGS sequence"/>
</dbReference>
<dbReference type="RefSeq" id="WP_187084082.1">
    <property type="nucleotide sequence ID" value="NZ_JACORU010000011.1"/>
</dbReference>
<feature type="transmembrane region" description="Helical" evidence="1">
    <location>
        <begin position="7"/>
        <end position="26"/>
    </location>
</feature>
<keyword evidence="3" id="KW-1185">Reference proteome</keyword>
<name>A0A923S4H3_9BURK</name>
<evidence type="ECO:0000256" key="1">
    <source>
        <dbReference type="SAM" id="Phobius"/>
    </source>
</evidence>
<keyword evidence="1" id="KW-0472">Membrane</keyword>
<organism evidence="2 3">
    <name type="scientific">Ramlibacter albus</name>
    <dbReference type="NCBI Taxonomy" id="2079448"/>
    <lineage>
        <taxon>Bacteria</taxon>
        <taxon>Pseudomonadati</taxon>
        <taxon>Pseudomonadota</taxon>
        <taxon>Betaproteobacteria</taxon>
        <taxon>Burkholderiales</taxon>
        <taxon>Comamonadaceae</taxon>
        <taxon>Ramlibacter</taxon>
    </lineage>
</organism>
<dbReference type="EMBL" id="JACORU010000011">
    <property type="protein sequence ID" value="MBC5767599.1"/>
    <property type="molecule type" value="Genomic_DNA"/>
</dbReference>
<keyword evidence="1" id="KW-0812">Transmembrane</keyword>
<evidence type="ECO:0000313" key="2">
    <source>
        <dbReference type="EMBL" id="MBC5767599.1"/>
    </source>
</evidence>
<sequence>MSDNVKSWMFAAMYFVAAAAVILFLWRPEMAAVWFWGEMFLLLAIFLAAVGYSHRQKQLEHNGQVAPT</sequence>
<feature type="transmembrane region" description="Helical" evidence="1">
    <location>
        <begin position="32"/>
        <end position="52"/>
    </location>
</feature>
<accession>A0A923S4H3</accession>
<protein>
    <submittedName>
        <fullName evidence="2">Uncharacterized protein</fullName>
    </submittedName>
</protein>
<keyword evidence="1" id="KW-1133">Transmembrane helix</keyword>
<gene>
    <name evidence="2" type="ORF">H8R02_24250</name>
</gene>
<evidence type="ECO:0000313" key="3">
    <source>
        <dbReference type="Proteomes" id="UP000596827"/>
    </source>
</evidence>
<proteinExistence type="predicted"/>
<dbReference type="AlphaFoldDB" id="A0A923S4H3"/>
<comment type="caution">
    <text evidence="2">The sequence shown here is derived from an EMBL/GenBank/DDBJ whole genome shotgun (WGS) entry which is preliminary data.</text>
</comment>